<sequence>MIAIKEFPKKTFLNKEEMFKALRENKGTLSAQKKMITKQADAVVFISEVKDTKGNALKADAVDVTDVDKLRLKVVINTTNLIDSHSDVHFMGIWKKSVKEKKDLYLLQEHRMKFDHIISDNVKASVQLMKWSDLGQKFQGQTEALVFDVEIDKRNEFMFHQYAKGYVKNHSVGMRYVKMELAINSESKWDIEEKEVWDKYIDQIANKEVAEEKGYFWAVTEAKIIEGSAVPIGSNTITPTLEVEVKNNEPSNDTQKQEADAQSLQHKQLLTNILNN</sequence>
<name>A0A8E5EAY2_9CAUD</name>
<keyword evidence="2" id="KW-1185">Reference proteome</keyword>
<accession>A0A8E5EAY2</accession>
<evidence type="ECO:0000313" key="1">
    <source>
        <dbReference type="EMBL" id="QQV90521.1"/>
    </source>
</evidence>
<organism evidence="1 2">
    <name type="scientific">Polaribacter phage Danklef_1</name>
    <dbReference type="NCBI Taxonomy" id="2745646"/>
    <lineage>
        <taxon>Viruses</taxon>
        <taxon>Duplodnaviria</taxon>
        <taxon>Heunggongvirae</taxon>
        <taxon>Uroviricota</taxon>
        <taxon>Caudoviricetes</taxon>
        <taxon>Forsetiviridae</taxon>
        <taxon>Freyavirus</taxon>
        <taxon>Freyavirus danklef</taxon>
    </lineage>
</organism>
<gene>
    <name evidence="1" type="ORF">Danklef1_4</name>
</gene>
<protein>
    <submittedName>
        <fullName evidence="1">Structural protein</fullName>
    </submittedName>
</protein>
<proteinExistence type="predicted"/>
<dbReference type="Proteomes" id="UP000693794">
    <property type="component" value="Segment"/>
</dbReference>
<dbReference type="EMBL" id="MT732458">
    <property type="protein sequence ID" value="QQV90521.1"/>
    <property type="molecule type" value="Genomic_DNA"/>
</dbReference>
<reference evidence="1" key="1">
    <citation type="submission" date="2020-07" db="EMBL/GenBank/DDBJ databases">
        <title>Highly diverse flavobacterial phages as mortality factor during North Sea spring blooms.</title>
        <authorList>
            <person name="Bartlau N."/>
            <person name="Wichels A."/>
            <person name="Krohne G."/>
            <person name="Adriaenssens E.M."/>
            <person name="Heins A."/>
            <person name="Fuchs B.M."/>
            <person name="Amann R."/>
            <person name="Moraru C."/>
        </authorList>
    </citation>
    <scope>NUCLEOTIDE SEQUENCE</scope>
</reference>
<evidence type="ECO:0000313" key="2">
    <source>
        <dbReference type="Proteomes" id="UP000693794"/>
    </source>
</evidence>